<sequence length="103" mass="11360">MMNTAGDYSALFEAFRDARTAYVRLSEKGHGRSDRDLARDPDYIQLYRSGVQIAVIGGQAAIAGAIDSLCETDAAPREATRAELQRFWSGMGTWQQTAGQRLM</sequence>
<dbReference type="Proteomes" id="UP000484076">
    <property type="component" value="Unassembled WGS sequence"/>
</dbReference>
<comment type="caution">
    <text evidence="1">The sequence shown here is derived from an EMBL/GenBank/DDBJ whole genome shotgun (WGS) entry which is preliminary data.</text>
</comment>
<evidence type="ECO:0000313" key="1">
    <source>
        <dbReference type="EMBL" id="NUB43426.1"/>
    </source>
</evidence>
<gene>
    <name evidence="1" type="ORF">GEU84_003445</name>
</gene>
<name>A0A8X8H5K2_9RHOB</name>
<dbReference type="EMBL" id="WHUT02000002">
    <property type="protein sequence ID" value="NUB43426.1"/>
    <property type="molecule type" value="Genomic_DNA"/>
</dbReference>
<accession>A0A8X8H5K2</accession>
<organism evidence="1 2">
    <name type="scientific">Fertoeibacter niger</name>
    <dbReference type="NCBI Taxonomy" id="2656921"/>
    <lineage>
        <taxon>Bacteria</taxon>
        <taxon>Pseudomonadati</taxon>
        <taxon>Pseudomonadota</taxon>
        <taxon>Alphaproteobacteria</taxon>
        <taxon>Rhodobacterales</taxon>
        <taxon>Paracoccaceae</taxon>
        <taxon>Fertoeibacter</taxon>
    </lineage>
</organism>
<protein>
    <submittedName>
        <fullName evidence="1">Uncharacterized protein</fullName>
    </submittedName>
</protein>
<dbReference type="RefSeq" id="WP_152824486.1">
    <property type="nucleotide sequence ID" value="NZ_WHUT02000002.1"/>
</dbReference>
<proteinExistence type="predicted"/>
<evidence type="ECO:0000313" key="2">
    <source>
        <dbReference type="Proteomes" id="UP000484076"/>
    </source>
</evidence>
<keyword evidence="2" id="KW-1185">Reference proteome</keyword>
<reference evidence="1" key="1">
    <citation type="submission" date="2020-05" db="EMBL/GenBank/DDBJ databases">
        <title>Fertoebacter nigrum gen. nov., sp. nov., a new member of the family Rhodobacteraceae.</title>
        <authorList>
            <person name="Szuroczki S."/>
            <person name="Abbaszade G."/>
            <person name="Buni D."/>
            <person name="Schumann P."/>
            <person name="Toth E."/>
        </authorList>
    </citation>
    <scope>NUCLEOTIDE SEQUENCE</scope>
    <source>
        <strain evidence="1">RG-N-1a</strain>
    </source>
</reference>
<dbReference type="AlphaFoldDB" id="A0A8X8H5K2"/>